<accession>A0A4C1Y1M8</accession>
<evidence type="ECO:0000313" key="3">
    <source>
        <dbReference type="Proteomes" id="UP000299102"/>
    </source>
</evidence>
<dbReference type="Proteomes" id="UP000299102">
    <property type="component" value="Unassembled WGS sequence"/>
</dbReference>
<comment type="caution">
    <text evidence="2">The sequence shown here is derived from an EMBL/GenBank/DDBJ whole genome shotgun (WGS) entry which is preliminary data.</text>
</comment>
<evidence type="ECO:0000256" key="1">
    <source>
        <dbReference type="SAM" id="MobiDB-lite"/>
    </source>
</evidence>
<reference evidence="2 3" key="1">
    <citation type="journal article" date="2019" name="Commun. Biol.">
        <title>The bagworm genome reveals a unique fibroin gene that provides high tensile strength.</title>
        <authorList>
            <person name="Kono N."/>
            <person name="Nakamura H."/>
            <person name="Ohtoshi R."/>
            <person name="Tomita M."/>
            <person name="Numata K."/>
            <person name="Arakawa K."/>
        </authorList>
    </citation>
    <scope>NUCLEOTIDE SEQUENCE [LARGE SCALE GENOMIC DNA]</scope>
</reference>
<feature type="region of interest" description="Disordered" evidence="1">
    <location>
        <begin position="92"/>
        <end position="141"/>
    </location>
</feature>
<sequence>MRKVLAAEEKLTGGSNTAGGRSRNHVALDAFYGNCGSQNGGEYRGTRVPARPFRPPALGARLNLFTRRVKRLLCKIAREFKKDRFATLGQLSSQEAAPVAPSSDLDVSLRSTTRNSDRPVPDDISRHLPSAGGRPARLQRREPRAVINHSARPRRVWRANSSVHVFFLAEMIFSGKIERSRGGLTRRDPLKRGIVCSGKRGGTRGRGGATPELRRLLFARARLKY</sequence>
<evidence type="ECO:0000313" key="2">
    <source>
        <dbReference type="EMBL" id="GBP69806.1"/>
    </source>
</evidence>
<dbReference type="EMBL" id="BGZK01001053">
    <property type="protein sequence ID" value="GBP69806.1"/>
    <property type="molecule type" value="Genomic_DNA"/>
</dbReference>
<keyword evidence="3" id="KW-1185">Reference proteome</keyword>
<organism evidence="2 3">
    <name type="scientific">Eumeta variegata</name>
    <name type="common">Bagworm moth</name>
    <name type="synonym">Eumeta japonica</name>
    <dbReference type="NCBI Taxonomy" id="151549"/>
    <lineage>
        <taxon>Eukaryota</taxon>
        <taxon>Metazoa</taxon>
        <taxon>Ecdysozoa</taxon>
        <taxon>Arthropoda</taxon>
        <taxon>Hexapoda</taxon>
        <taxon>Insecta</taxon>
        <taxon>Pterygota</taxon>
        <taxon>Neoptera</taxon>
        <taxon>Endopterygota</taxon>
        <taxon>Lepidoptera</taxon>
        <taxon>Glossata</taxon>
        <taxon>Ditrysia</taxon>
        <taxon>Tineoidea</taxon>
        <taxon>Psychidae</taxon>
        <taxon>Oiketicinae</taxon>
        <taxon>Eumeta</taxon>
    </lineage>
</organism>
<name>A0A4C1Y1M8_EUMVA</name>
<dbReference type="AlphaFoldDB" id="A0A4C1Y1M8"/>
<protein>
    <submittedName>
        <fullName evidence="2">Uncharacterized protein</fullName>
    </submittedName>
</protein>
<feature type="compositionally biased region" description="Basic and acidic residues" evidence="1">
    <location>
        <begin position="115"/>
        <end position="126"/>
    </location>
</feature>
<gene>
    <name evidence="2" type="ORF">EVAR_51969_1</name>
</gene>
<proteinExistence type="predicted"/>